<evidence type="ECO:0000256" key="2">
    <source>
        <dbReference type="SAM" id="SignalP"/>
    </source>
</evidence>
<dbReference type="STRING" id="1586287.BBK82_09775"/>
<dbReference type="GO" id="GO:0030976">
    <property type="term" value="F:thiamine pyrophosphate binding"/>
    <property type="evidence" value="ECO:0007669"/>
    <property type="project" value="TreeGrafter"/>
</dbReference>
<dbReference type="EMBL" id="CP016793">
    <property type="protein sequence ID" value="ANZ36308.1"/>
    <property type="molecule type" value="Genomic_DNA"/>
</dbReference>
<name>A0A1B2HEZ4_9PSEU</name>
<dbReference type="GO" id="GO:0030288">
    <property type="term" value="C:outer membrane-bounded periplasmic space"/>
    <property type="evidence" value="ECO:0007669"/>
    <property type="project" value="TreeGrafter"/>
</dbReference>
<dbReference type="KEGG" id="led:BBK82_09775"/>
<feature type="chain" id="PRO_5039640707" evidence="2">
    <location>
        <begin position="20"/>
        <end position="333"/>
    </location>
</feature>
<protein>
    <submittedName>
        <fullName evidence="3">ABC transporter substrate-binding protein</fullName>
    </submittedName>
</protein>
<organism evidence="3 4">
    <name type="scientific">Lentzea guizhouensis</name>
    <dbReference type="NCBI Taxonomy" id="1586287"/>
    <lineage>
        <taxon>Bacteria</taxon>
        <taxon>Bacillati</taxon>
        <taxon>Actinomycetota</taxon>
        <taxon>Actinomycetes</taxon>
        <taxon>Pseudonocardiales</taxon>
        <taxon>Pseudonocardiaceae</taxon>
        <taxon>Lentzea</taxon>
    </lineage>
</organism>
<accession>A0A1B2HEZ4</accession>
<dbReference type="Proteomes" id="UP000093053">
    <property type="component" value="Chromosome"/>
</dbReference>
<proteinExistence type="predicted"/>
<dbReference type="RefSeq" id="WP_065914712.1">
    <property type="nucleotide sequence ID" value="NZ_CP016793.1"/>
</dbReference>
<dbReference type="NCBIfam" id="TIGR01254">
    <property type="entry name" value="sfuA"/>
    <property type="match status" value="1"/>
</dbReference>
<dbReference type="PANTHER" id="PTHR30006:SF2">
    <property type="entry name" value="ABC TRANSPORTER SUBSTRATE-BINDING PROTEIN"/>
    <property type="match status" value="1"/>
</dbReference>
<feature type="signal peptide" evidence="2">
    <location>
        <begin position="1"/>
        <end position="19"/>
    </location>
</feature>
<dbReference type="OrthoDB" id="366726at2"/>
<evidence type="ECO:0000256" key="1">
    <source>
        <dbReference type="ARBA" id="ARBA00022729"/>
    </source>
</evidence>
<dbReference type="PANTHER" id="PTHR30006">
    <property type="entry name" value="THIAMINE-BINDING PERIPLASMIC PROTEIN-RELATED"/>
    <property type="match status" value="1"/>
</dbReference>
<gene>
    <name evidence="3" type="ORF">BBK82_09775</name>
</gene>
<reference evidence="3 4" key="1">
    <citation type="submission" date="2016-07" db="EMBL/GenBank/DDBJ databases">
        <title>Complete genome sequence of the Lentzea guizhouensis DHS C013.</title>
        <authorList>
            <person name="Cao C."/>
        </authorList>
    </citation>
    <scope>NUCLEOTIDE SEQUENCE [LARGE SCALE GENOMIC DNA]</scope>
    <source>
        <strain evidence="3 4">DHS C013</strain>
    </source>
</reference>
<dbReference type="InterPro" id="IPR005948">
    <property type="entry name" value="ThiB-like"/>
</dbReference>
<dbReference type="GO" id="GO:0030975">
    <property type="term" value="F:thiamine binding"/>
    <property type="evidence" value="ECO:0007669"/>
    <property type="project" value="InterPro"/>
</dbReference>
<dbReference type="SUPFAM" id="SSF53850">
    <property type="entry name" value="Periplasmic binding protein-like II"/>
    <property type="match status" value="1"/>
</dbReference>
<dbReference type="PROSITE" id="PS51257">
    <property type="entry name" value="PROKAR_LIPOPROTEIN"/>
    <property type="match status" value="1"/>
</dbReference>
<dbReference type="GO" id="GO:0015888">
    <property type="term" value="P:thiamine transport"/>
    <property type="evidence" value="ECO:0007669"/>
    <property type="project" value="InterPro"/>
</dbReference>
<sequence>MRRISAALVAAALVTGCSAGTSSAPQTREVTLVTHDSFTVKEGLFDEFKQATGITVKPIASGDAGELTNKLVLTKANPLGDVAFGVDSTFASRALAEGVFAEYSSPEAAKGAQRYQVDGTNRLHAVDVGDVCLNIDPAKLGGAEPASYEDLTDPKFKDKLVVENPATSSPGLAFLLGTIAKFGENGWQEYWGKLKANGVKVVSGWEEAYNQEFSATKGTRPIVVSYASSPSAEGGKTKAVLGTCYRQVEYAGVLTGAKNSADAQKVLDFLLGEKFQAQVAEQMYVYPSREGVALPESWAKDAPLPTNPQSLPADKVKDNREAWVEQWRELVLG</sequence>
<dbReference type="AlphaFoldDB" id="A0A1B2HEZ4"/>
<dbReference type="Gene3D" id="3.40.190.10">
    <property type="entry name" value="Periplasmic binding protein-like II"/>
    <property type="match status" value="2"/>
</dbReference>
<evidence type="ECO:0000313" key="3">
    <source>
        <dbReference type="EMBL" id="ANZ36308.1"/>
    </source>
</evidence>
<dbReference type="Pfam" id="PF13343">
    <property type="entry name" value="SBP_bac_6"/>
    <property type="match status" value="1"/>
</dbReference>
<keyword evidence="4" id="KW-1185">Reference proteome</keyword>
<evidence type="ECO:0000313" key="4">
    <source>
        <dbReference type="Proteomes" id="UP000093053"/>
    </source>
</evidence>
<keyword evidence="1 2" id="KW-0732">Signal</keyword>